<dbReference type="Gene3D" id="3.40.50.300">
    <property type="entry name" value="P-loop containing nucleotide triphosphate hydrolases"/>
    <property type="match status" value="1"/>
</dbReference>
<dbReference type="PROSITE" id="PS51388">
    <property type="entry name" value="GED"/>
    <property type="match status" value="1"/>
</dbReference>
<dbReference type="InterPro" id="IPR027417">
    <property type="entry name" value="P-loop_NTPase"/>
</dbReference>
<dbReference type="Gene3D" id="1.20.120.1240">
    <property type="entry name" value="Dynamin, middle domain"/>
    <property type="match status" value="1"/>
</dbReference>
<dbReference type="GO" id="GO:0016020">
    <property type="term" value="C:membrane"/>
    <property type="evidence" value="ECO:0007669"/>
    <property type="project" value="TreeGrafter"/>
</dbReference>
<dbReference type="InterPro" id="IPR020850">
    <property type="entry name" value="GED_dom"/>
</dbReference>
<feature type="region of interest" description="Disordered" evidence="3">
    <location>
        <begin position="92"/>
        <end position="113"/>
    </location>
</feature>
<keyword evidence="2" id="KW-0342">GTP-binding</keyword>
<dbReference type="RefSeq" id="XP_024701102.1">
    <property type="nucleotide sequence ID" value="XM_024849857.1"/>
</dbReference>
<organism evidence="6 7">
    <name type="scientific">Aspergillus steynii IBT 23096</name>
    <dbReference type="NCBI Taxonomy" id="1392250"/>
    <lineage>
        <taxon>Eukaryota</taxon>
        <taxon>Fungi</taxon>
        <taxon>Dikarya</taxon>
        <taxon>Ascomycota</taxon>
        <taxon>Pezizomycotina</taxon>
        <taxon>Eurotiomycetes</taxon>
        <taxon>Eurotiomycetidae</taxon>
        <taxon>Eurotiales</taxon>
        <taxon>Aspergillaceae</taxon>
        <taxon>Aspergillus</taxon>
        <taxon>Aspergillus subgen. Circumdati</taxon>
    </lineage>
</organism>
<evidence type="ECO:0000256" key="1">
    <source>
        <dbReference type="ARBA" id="ARBA00022741"/>
    </source>
</evidence>
<comment type="caution">
    <text evidence="6">The sequence shown here is derived from an EMBL/GenBank/DDBJ whole genome shotgun (WGS) entry which is preliminary data.</text>
</comment>
<feature type="compositionally biased region" description="Low complexity" evidence="3">
    <location>
        <begin position="734"/>
        <end position="757"/>
    </location>
</feature>
<dbReference type="PROSITE" id="PS51718">
    <property type="entry name" value="G_DYNAMIN_2"/>
    <property type="match status" value="1"/>
</dbReference>
<feature type="region of interest" description="Disordered" evidence="3">
    <location>
        <begin position="705"/>
        <end position="811"/>
    </location>
</feature>
<evidence type="ECO:0000256" key="2">
    <source>
        <dbReference type="ARBA" id="ARBA00023134"/>
    </source>
</evidence>
<dbReference type="Pfam" id="PF01031">
    <property type="entry name" value="Dynamin_M"/>
    <property type="match status" value="1"/>
</dbReference>
<dbReference type="PRINTS" id="PR00195">
    <property type="entry name" value="DYNAMIN"/>
</dbReference>
<feature type="compositionally biased region" description="Polar residues" evidence="3">
    <location>
        <begin position="717"/>
        <end position="726"/>
    </location>
</feature>
<dbReference type="CDD" id="cd08771">
    <property type="entry name" value="DLP_1"/>
    <property type="match status" value="1"/>
</dbReference>
<feature type="compositionally biased region" description="Low complexity" evidence="3">
    <location>
        <begin position="773"/>
        <end position="791"/>
    </location>
</feature>
<dbReference type="InterPro" id="IPR022812">
    <property type="entry name" value="Dynamin"/>
</dbReference>
<dbReference type="GO" id="GO:0000266">
    <property type="term" value="P:mitochondrial fission"/>
    <property type="evidence" value="ECO:0007669"/>
    <property type="project" value="TreeGrafter"/>
</dbReference>
<dbReference type="SMART" id="SM00053">
    <property type="entry name" value="DYNc"/>
    <property type="match status" value="1"/>
</dbReference>
<dbReference type="GO" id="GO:0005739">
    <property type="term" value="C:mitochondrion"/>
    <property type="evidence" value="ECO:0007669"/>
    <property type="project" value="TreeGrafter"/>
</dbReference>
<dbReference type="GO" id="GO:0003924">
    <property type="term" value="F:GTPase activity"/>
    <property type="evidence" value="ECO:0007669"/>
    <property type="project" value="InterPro"/>
</dbReference>
<evidence type="ECO:0000256" key="3">
    <source>
        <dbReference type="SAM" id="MobiDB-lite"/>
    </source>
</evidence>
<dbReference type="GO" id="GO:0048312">
    <property type="term" value="P:intracellular distribution of mitochondria"/>
    <property type="evidence" value="ECO:0007669"/>
    <property type="project" value="TreeGrafter"/>
</dbReference>
<dbReference type="GO" id="GO:0006897">
    <property type="term" value="P:endocytosis"/>
    <property type="evidence" value="ECO:0007669"/>
    <property type="project" value="TreeGrafter"/>
</dbReference>
<dbReference type="STRING" id="1392250.A0A2I2FYS7"/>
<dbReference type="InterPro" id="IPR001401">
    <property type="entry name" value="Dynamin_GTPase"/>
</dbReference>
<evidence type="ECO:0000313" key="6">
    <source>
        <dbReference type="EMBL" id="PLB45800.1"/>
    </source>
</evidence>
<dbReference type="EMBL" id="MSFO01000007">
    <property type="protein sequence ID" value="PLB45800.1"/>
    <property type="molecule type" value="Genomic_DNA"/>
</dbReference>
<dbReference type="InterPro" id="IPR045063">
    <property type="entry name" value="Dynamin_N"/>
</dbReference>
<accession>A0A2I2FYS7</accession>
<reference evidence="6 7" key="1">
    <citation type="submission" date="2016-12" db="EMBL/GenBank/DDBJ databases">
        <title>The genomes of Aspergillus section Nigri reveals drivers in fungal speciation.</title>
        <authorList>
            <consortium name="DOE Joint Genome Institute"/>
            <person name="Vesth T.C."/>
            <person name="Nybo J."/>
            <person name="Theobald S."/>
            <person name="Brandl J."/>
            <person name="Frisvad J.C."/>
            <person name="Nielsen K.F."/>
            <person name="Lyhne E.K."/>
            <person name="Kogle M.E."/>
            <person name="Kuo A."/>
            <person name="Riley R."/>
            <person name="Clum A."/>
            <person name="Nolan M."/>
            <person name="Lipzen A."/>
            <person name="Salamov A."/>
            <person name="Henrissat B."/>
            <person name="Wiebenga A."/>
            <person name="De Vries R.P."/>
            <person name="Grigoriev I.V."/>
            <person name="Mortensen U.H."/>
            <person name="Andersen M.R."/>
            <person name="Baker S.E."/>
        </authorList>
    </citation>
    <scope>NUCLEOTIDE SEQUENCE [LARGE SCALE GENOMIC DNA]</scope>
    <source>
        <strain evidence="6 7">IBT 23096</strain>
    </source>
</reference>
<name>A0A2I2FYS7_9EURO</name>
<evidence type="ECO:0000313" key="7">
    <source>
        <dbReference type="Proteomes" id="UP000234275"/>
    </source>
</evidence>
<dbReference type="GeneID" id="36557556"/>
<feature type="domain" description="Dynamin-type G" evidence="5">
    <location>
        <begin position="35"/>
        <end position="322"/>
    </location>
</feature>
<dbReference type="SUPFAM" id="SSF52540">
    <property type="entry name" value="P-loop containing nucleoside triphosphate hydrolases"/>
    <property type="match status" value="1"/>
</dbReference>
<evidence type="ECO:0000259" key="5">
    <source>
        <dbReference type="PROSITE" id="PS51718"/>
    </source>
</evidence>
<feature type="domain" description="GED" evidence="4">
    <location>
        <begin position="611"/>
        <end position="702"/>
    </location>
</feature>
<dbReference type="PANTHER" id="PTHR11566">
    <property type="entry name" value="DYNAMIN"/>
    <property type="match status" value="1"/>
</dbReference>
<dbReference type="Proteomes" id="UP000234275">
    <property type="component" value="Unassembled WGS sequence"/>
</dbReference>
<dbReference type="OrthoDB" id="415706at2759"/>
<gene>
    <name evidence="6" type="ORF">P170DRAFT_439518</name>
</gene>
<protein>
    <recommendedName>
        <fullName evidence="8">Dynamin family protein</fullName>
    </recommendedName>
</protein>
<dbReference type="Pfam" id="PF00350">
    <property type="entry name" value="Dynamin_N"/>
    <property type="match status" value="1"/>
</dbReference>
<dbReference type="VEuPathDB" id="FungiDB:P170DRAFT_439518"/>
<dbReference type="InterPro" id="IPR000375">
    <property type="entry name" value="Dynamin_stalk"/>
</dbReference>
<keyword evidence="7" id="KW-1185">Reference proteome</keyword>
<sequence>MASSAQDAALNQLQSEQSKLLDRVDELRTIGVGGLVELPQLIVCGNQSSGKSSVLEAISRVRFPAKISVCTRFATEVILRRHQTETIKVSIEPGPSRTDEEERKNLKSFSSDAFESDNDLGKLIEKAQEHMGMNDEADPGFKDDVLKVEILGPDKPELTLVDLPGLYYSKSKDQGAQGRKVVRALTERYMKNPRSIILAVISAKTDYHLQEVLDIAEKYDPQRERTLGVITKPDTLETGSDEQEIWLQFVRNEKIRLQLGWHVLRNRKSEESSISHEQRDENEKAFFSTGRWNSVPRNFVGIGSLRSRLSNILLKHIRRNLPALISDIQEKVTERQLKLQKLGAPRATIQEQKGFLLNISSDFERITREALNGGYDHDFFGGFDPESNEQDLRRLRAIIREFNEYFAEAMEVAGCRRQIVEHHHNDYSNQRSSNPYLETWWPTFIDRKTLEAEVSEQARKNRGIELPGSPNQRLVGILFRDQSKPWEEIARNHLMTAWDSVRFFVSLVLQHLADEHTYALIVGTLIEPELEKIRVGLLDKLDELTSYIKRGHPLPVGKSFLVRIQQARRDREYQRLRSALGKPVDSRTELGLHELEQAFSKLRVRVDEHASAEIIDEMEAYYETAIVTFVDNVATLAIENCLLRPLDRLFTSQTINNMEDDEVKHLAAEPSYILEERDRLSGELAKLLAGLRAFGPFNIPRPTMPPLAFKSKAPSKSAESNSSGRESVTPPKPSFSSNSPSTTSSTSDPLSDSETPTAPSSRGFKQSKNKSESPFSTNFSKKTSSSPPFKFRGSSDLFSRMDHPSTEGYNS</sequence>
<proteinExistence type="predicted"/>
<dbReference type="InterPro" id="IPR030381">
    <property type="entry name" value="G_DYNAMIN_dom"/>
</dbReference>
<dbReference type="GO" id="GO:0008017">
    <property type="term" value="F:microtubule binding"/>
    <property type="evidence" value="ECO:0007669"/>
    <property type="project" value="TreeGrafter"/>
</dbReference>
<dbReference type="GO" id="GO:0016559">
    <property type="term" value="P:peroxisome fission"/>
    <property type="evidence" value="ECO:0007669"/>
    <property type="project" value="TreeGrafter"/>
</dbReference>
<dbReference type="GO" id="GO:0005525">
    <property type="term" value="F:GTP binding"/>
    <property type="evidence" value="ECO:0007669"/>
    <property type="project" value="InterPro"/>
</dbReference>
<evidence type="ECO:0008006" key="8">
    <source>
        <dbReference type="Google" id="ProtNLM"/>
    </source>
</evidence>
<dbReference type="GO" id="GO:0005874">
    <property type="term" value="C:microtubule"/>
    <property type="evidence" value="ECO:0007669"/>
    <property type="project" value="TreeGrafter"/>
</dbReference>
<keyword evidence="1" id="KW-0547">Nucleotide-binding</keyword>
<dbReference type="AlphaFoldDB" id="A0A2I2FYS7"/>
<dbReference type="FunFam" id="3.40.50.300:FF:001425">
    <property type="entry name" value="Dynamin GTPase, putative"/>
    <property type="match status" value="1"/>
</dbReference>
<evidence type="ECO:0000259" key="4">
    <source>
        <dbReference type="PROSITE" id="PS51388"/>
    </source>
</evidence>
<dbReference type="PANTHER" id="PTHR11566:SF149">
    <property type="entry name" value="GTPASE, PUTATIVE (AFU_ORTHOLOGUE AFUA_6G11890)-RELATED"/>
    <property type="match status" value="1"/>
</dbReference>